<protein>
    <submittedName>
        <fullName evidence="3">SAF domain</fullName>
    </submittedName>
</protein>
<dbReference type="InterPro" id="IPR031571">
    <property type="entry name" value="RcpC_dom"/>
</dbReference>
<gene>
    <name evidence="3" type="ORF">TcarDRAFT_1908</name>
</gene>
<dbReference type="NCBIfam" id="TIGR03177">
    <property type="entry name" value="pilus_cpaB"/>
    <property type="match status" value="1"/>
</dbReference>
<evidence type="ECO:0000259" key="2">
    <source>
        <dbReference type="SMART" id="SM00858"/>
    </source>
</evidence>
<sequence length="286" mass="29830">MKLSTKGVLAIALVLSLATTGLIYKYLQEATQKTPQEGVVVVVAKVDIPPKTKITAEMVATAKVPAEYVQPGAVRELKTAVGAIAREHIVAGEQIAERRLVIQGKSAGFTGIIPPDKRAVTIAVTEVTGVAGFVKPGDYVDVVATFDQNTVGDNVSQIILQNVLVLAANRDAEAGAADGAKDKKEAIKTATVTLAVTPDEVAQLALAEDKGKVRLALRPYMPSTGITIVNAVTPKDIVGAHTSPVQNGQSDDKAPPAPPASRQPDDGQGKGIQLIRGTKVETIPVQ</sequence>
<dbReference type="OrthoDB" id="163768at2"/>
<name>A1HPR0_9FIRM</name>
<reference evidence="3 4" key="1">
    <citation type="submission" date="2007-01" db="EMBL/GenBank/DDBJ databases">
        <title>Annotation of the draft genome assembly of Thermosinus carboxydivorans Nor1.</title>
        <authorList>
            <consortium name="US DOE Joint Genome Institute (JGI-ORNL)"/>
            <person name="Larimer F."/>
            <person name="Land M."/>
            <person name="Hauser L."/>
        </authorList>
    </citation>
    <scope>NUCLEOTIDE SEQUENCE [LARGE SCALE GENOMIC DNA]</scope>
    <source>
        <strain evidence="3 4">Nor1</strain>
    </source>
</reference>
<dbReference type="Proteomes" id="UP000005139">
    <property type="component" value="Unassembled WGS sequence"/>
</dbReference>
<dbReference type="eggNOG" id="COG3745">
    <property type="taxonomic scope" value="Bacteria"/>
</dbReference>
<proteinExistence type="predicted"/>
<reference evidence="3 4" key="2">
    <citation type="submission" date="2007-01" db="EMBL/GenBank/DDBJ databases">
        <title>Sequencing of the draft genome and assembly of Thermosinus carboxydivorans Nor1.</title>
        <authorList>
            <consortium name="US DOE Joint Genome Institute (JGI-PGF)"/>
            <person name="Copeland A."/>
            <person name="Lucas S."/>
            <person name="Lapidus A."/>
            <person name="Barry K."/>
            <person name="Glavina del Rio T."/>
            <person name="Dalin E."/>
            <person name="Tice H."/>
            <person name="Bruce D."/>
            <person name="Pitluck S."/>
            <person name="Richardson P."/>
        </authorList>
    </citation>
    <scope>NUCLEOTIDE SEQUENCE [LARGE SCALE GENOMIC DNA]</scope>
    <source>
        <strain evidence="3 4">Nor1</strain>
    </source>
</reference>
<dbReference type="Pfam" id="PF16976">
    <property type="entry name" value="RcpC"/>
    <property type="match status" value="1"/>
</dbReference>
<dbReference type="RefSeq" id="WP_007289015.1">
    <property type="nucleotide sequence ID" value="NZ_AAWL01000005.1"/>
</dbReference>
<dbReference type="Gene3D" id="3.90.1210.10">
    <property type="entry name" value="Antifreeze-like/N-acetylneuraminic acid synthase C-terminal domain"/>
    <property type="match status" value="1"/>
</dbReference>
<dbReference type="Pfam" id="PF08666">
    <property type="entry name" value="SAF"/>
    <property type="match status" value="1"/>
</dbReference>
<organism evidence="3 4">
    <name type="scientific">Thermosinus carboxydivorans Nor1</name>
    <dbReference type="NCBI Taxonomy" id="401526"/>
    <lineage>
        <taxon>Bacteria</taxon>
        <taxon>Bacillati</taxon>
        <taxon>Bacillota</taxon>
        <taxon>Negativicutes</taxon>
        <taxon>Selenomonadales</taxon>
        <taxon>Sporomusaceae</taxon>
        <taxon>Thermosinus</taxon>
    </lineage>
</organism>
<dbReference type="InterPro" id="IPR017592">
    <property type="entry name" value="Pilus_assmbl_Flp-typ_CpaB"/>
</dbReference>
<evidence type="ECO:0000313" key="3">
    <source>
        <dbReference type="EMBL" id="EAX48030.1"/>
    </source>
</evidence>
<dbReference type="CDD" id="cd11614">
    <property type="entry name" value="SAF_CpaB_FlgA_like"/>
    <property type="match status" value="1"/>
</dbReference>
<comment type="caution">
    <text evidence="3">The sequence shown here is derived from an EMBL/GenBank/DDBJ whole genome shotgun (WGS) entry which is preliminary data.</text>
</comment>
<keyword evidence="4" id="KW-1185">Reference proteome</keyword>
<dbReference type="InterPro" id="IPR013974">
    <property type="entry name" value="SAF"/>
</dbReference>
<dbReference type="EMBL" id="AAWL01000005">
    <property type="protein sequence ID" value="EAX48030.1"/>
    <property type="molecule type" value="Genomic_DNA"/>
</dbReference>
<dbReference type="SMART" id="SM00858">
    <property type="entry name" value="SAF"/>
    <property type="match status" value="1"/>
</dbReference>
<feature type="region of interest" description="Disordered" evidence="1">
    <location>
        <begin position="239"/>
        <end position="286"/>
    </location>
</feature>
<dbReference type="AlphaFoldDB" id="A1HPR0"/>
<evidence type="ECO:0000313" key="4">
    <source>
        <dbReference type="Proteomes" id="UP000005139"/>
    </source>
</evidence>
<evidence type="ECO:0000256" key="1">
    <source>
        <dbReference type="SAM" id="MobiDB-lite"/>
    </source>
</evidence>
<accession>A1HPR0</accession>
<feature type="domain" description="SAF" evidence="2">
    <location>
        <begin position="39"/>
        <end position="101"/>
    </location>
</feature>